<reference evidence="2" key="1">
    <citation type="submission" date="2021-02" db="EMBL/GenBank/DDBJ databases">
        <authorList>
            <person name="Nowell W R."/>
        </authorList>
    </citation>
    <scope>NUCLEOTIDE SEQUENCE</scope>
</reference>
<evidence type="ECO:0000313" key="3">
    <source>
        <dbReference type="EMBL" id="CAF1009860.1"/>
    </source>
</evidence>
<feature type="region of interest" description="Disordered" evidence="1">
    <location>
        <begin position="97"/>
        <end position="136"/>
    </location>
</feature>
<dbReference type="AlphaFoldDB" id="A0A813Z190"/>
<comment type="caution">
    <text evidence="2">The sequence shown here is derived from an EMBL/GenBank/DDBJ whole genome shotgun (WGS) entry which is preliminary data.</text>
</comment>
<dbReference type="EMBL" id="CAJOBC010001409">
    <property type="protein sequence ID" value="CAF3676953.1"/>
    <property type="molecule type" value="Genomic_DNA"/>
</dbReference>
<organism evidence="2 6">
    <name type="scientific">Didymodactylos carnosus</name>
    <dbReference type="NCBI Taxonomy" id="1234261"/>
    <lineage>
        <taxon>Eukaryota</taxon>
        <taxon>Metazoa</taxon>
        <taxon>Spiralia</taxon>
        <taxon>Gnathifera</taxon>
        <taxon>Rotifera</taxon>
        <taxon>Eurotatoria</taxon>
        <taxon>Bdelloidea</taxon>
        <taxon>Philodinida</taxon>
        <taxon>Philodinidae</taxon>
        <taxon>Didymodactylos</taxon>
    </lineage>
</organism>
<dbReference type="EMBL" id="CAJNOK010006637">
    <property type="protein sequence ID" value="CAF1009860.1"/>
    <property type="molecule type" value="Genomic_DNA"/>
</dbReference>
<dbReference type="Proteomes" id="UP000682733">
    <property type="component" value="Unassembled WGS sequence"/>
</dbReference>
<dbReference type="EMBL" id="CAJNOQ010001409">
    <property type="protein sequence ID" value="CAF0893046.1"/>
    <property type="molecule type" value="Genomic_DNA"/>
</dbReference>
<feature type="compositionally biased region" description="Low complexity" evidence="1">
    <location>
        <begin position="15"/>
        <end position="28"/>
    </location>
</feature>
<dbReference type="Proteomes" id="UP000681722">
    <property type="component" value="Unassembled WGS sequence"/>
</dbReference>
<evidence type="ECO:0000313" key="5">
    <source>
        <dbReference type="EMBL" id="CAF3778706.1"/>
    </source>
</evidence>
<dbReference type="Proteomes" id="UP000677228">
    <property type="component" value="Unassembled WGS sequence"/>
</dbReference>
<dbReference type="Proteomes" id="UP000663829">
    <property type="component" value="Unassembled WGS sequence"/>
</dbReference>
<accession>A0A813Z190</accession>
<name>A0A813Z190_9BILA</name>
<proteinExistence type="predicted"/>
<feature type="region of interest" description="Disordered" evidence="1">
    <location>
        <begin position="1"/>
        <end position="42"/>
    </location>
</feature>
<evidence type="ECO:0000256" key="1">
    <source>
        <dbReference type="SAM" id="MobiDB-lite"/>
    </source>
</evidence>
<protein>
    <submittedName>
        <fullName evidence="2">Uncharacterized protein</fullName>
    </submittedName>
</protein>
<feature type="compositionally biased region" description="Polar residues" evidence="1">
    <location>
        <begin position="29"/>
        <end position="39"/>
    </location>
</feature>
<keyword evidence="6" id="KW-1185">Reference proteome</keyword>
<evidence type="ECO:0000313" key="6">
    <source>
        <dbReference type="Proteomes" id="UP000663829"/>
    </source>
</evidence>
<feature type="compositionally biased region" description="Acidic residues" evidence="1">
    <location>
        <begin position="121"/>
        <end position="134"/>
    </location>
</feature>
<evidence type="ECO:0000313" key="4">
    <source>
        <dbReference type="EMBL" id="CAF3676953.1"/>
    </source>
</evidence>
<evidence type="ECO:0000313" key="2">
    <source>
        <dbReference type="EMBL" id="CAF0893046.1"/>
    </source>
</evidence>
<sequence>MTVAPLTTGESNLNSPSSFIVSVPSSTSLNNSQQPNDESTPVIVSKSVLKRDNSSNDNQLMKNSKKSNIKIDFLKIPKKKRHVKSVIFNEQVRVKSRTPTPKKTWYEKGDDDELSNISSESDGDEEMDDYEQQQETESGVIYHRPVNGNYSMNSTPTAATPWYRYSDPTSSYPLSEDMNDDTSASPYRTTYLNDSVPKTGNLNNGMNPIPVTGNHLKVSSKPHHSPFSTQHSLPNTNAVLVEHRASKSTTPYYAFTRRTVSDAQ</sequence>
<gene>
    <name evidence="2" type="ORF">GPM918_LOCUS8226</name>
    <name evidence="3" type="ORF">OVA965_LOCUS14985</name>
    <name evidence="4" type="ORF">SRO942_LOCUS8226</name>
    <name evidence="5" type="ORF">TMI583_LOCUS14991</name>
</gene>
<dbReference type="EMBL" id="CAJOBA010006646">
    <property type="protein sequence ID" value="CAF3778706.1"/>
    <property type="molecule type" value="Genomic_DNA"/>
</dbReference>